<dbReference type="Pfam" id="PF24251">
    <property type="entry name" value="DUF7453"/>
    <property type="match status" value="1"/>
</dbReference>
<comment type="caution">
    <text evidence="2">The sequence shown here is derived from an EMBL/GenBank/DDBJ whole genome shotgun (WGS) entry which is preliminary data.</text>
</comment>
<evidence type="ECO:0000313" key="2">
    <source>
        <dbReference type="EMBL" id="MFC4819402.1"/>
    </source>
</evidence>
<feature type="signal peptide" evidence="1">
    <location>
        <begin position="1"/>
        <end position="23"/>
    </location>
</feature>
<reference evidence="3" key="1">
    <citation type="journal article" date="2019" name="Int. J. Syst. Evol. Microbiol.">
        <title>The Global Catalogue of Microorganisms (GCM) 10K type strain sequencing project: providing services to taxonomists for standard genome sequencing and annotation.</title>
        <authorList>
            <consortium name="The Broad Institute Genomics Platform"/>
            <consortium name="The Broad Institute Genome Sequencing Center for Infectious Disease"/>
            <person name="Wu L."/>
            <person name="Ma J."/>
        </authorList>
    </citation>
    <scope>NUCLEOTIDE SEQUENCE [LARGE SCALE GENOMIC DNA]</scope>
    <source>
        <strain evidence="3">CCUG 30340</strain>
    </source>
</reference>
<dbReference type="EMBL" id="JBHSHD010000003">
    <property type="protein sequence ID" value="MFC4819402.1"/>
    <property type="molecule type" value="Genomic_DNA"/>
</dbReference>
<sequence>MITHVPKLSLFLLAALAAGSLHAQAIRSHGEGGAVVTDRTIDGRRVTRTQAVPAWQSTAWTAPAPADADVCGATAVAWHGQTLPDGEAGTLNPIAFMRPATINAGGHIAFTAKVDDADRNQGTFTADAQGLHIVALGCGADGGYGSTGTCGDPTPIGGTFGGFFRDTFAAPDINDGGDVLFLADVVGGSAPRGLFLYRAAEASIVKVAAVGDPSPLGGSISMLGPGSLNNAGTVAFLAVTHGSDFADILLWRNGKVTKYVAAGDPAPDGGTFTAIATELWGYQDGTSIAGGPAPSLNQKGQIAFRGYVDGGVSAGGLFLSTEGQHEWLVKAGDDAPGGGTYADFQAPILNNAGEIAFFANTSGGPEAIWVAGKPASWRRALAPGDEIDGGTAQVLAYSRNPMRALADNGDLVLWTSRVMQDGNERGTAFIRHADASAQVLAVQGTEAPFGGFWGGSMDAWPAMNNANQVHIGSATPGFALSSDVIVTPCPSVTDRLFEDGFDG</sequence>
<dbReference type="Proteomes" id="UP001595886">
    <property type="component" value="Unassembled WGS sequence"/>
</dbReference>
<dbReference type="InterPro" id="IPR055876">
    <property type="entry name" value="DUF7453"/>
</dbReference>
<gene>
    <name evidence="2" type="ORF">ACFO6Q_03655</name>
</gene>
<dbReference type="NCBIfam" id="TIGR05002">
    <property type="entry name" value="NxxGxxAF_repeat"/>
    <property type="match status" value="4"/>
</dbReference>
<organism evidence="2 3">
    <name type="scientific">Dokdonella ginsengisoli</name>
    <dbReference type="NCBI Taxonomy" id="363846"/>
    <lineage>
        <taxon>Bacteria</taxon>
        <taxon>Pseudomonadati</taxon>
        <taxon>Pseudomonadota</taxon>
        <taxon>Gammaproteobacteria</taxon>
        <taxon>Lysobacterales</taxon>
        <taxon>Rhodanobacteraceae</taxon>
        <taxon>Dokdonella</taxon>
    </lineage>
</organism>
<name>A0ABV9QVD2_9GAMM</name>
<feature type="chain" id="PRO_5047028649" evidence="1">
    <location>
        <begin position="24"/>
        <end position="503"/>
    </location>
</feature>
<accession>A0ABV9QVD2</accession>
<dbReference type="RefSeq" id="WP_380019161.1">
    <property type="nucleotide sequence ID" value="NZ_JBHSHD010000003.1"/>
</dbReference>
<keyword evidence="3" id="KW-1185">Reference proteome</keyword>
<protein>
    <submittedName>
        <fullName evidence="2">Choice-of-anchor tandem repeat NxxGxxAF-containing protein</fullName>
    </submittedName>
</protein>
<evidence type="ECO:0000313" key="3">
    <source>
        <dbReference type="Proteomes" id="UP001595886"/>
    </source>
</evidence>
<keyword evidence="1" id="KW-0732">Signal</keyword>
<evidence type="ECO:0000256" key="1">
    <source>
        <dbReference type="SAM" id="SignalP"/>
    </source>
</evidence>
<proteinExistence type="predicted"/>